<name>A0ABR0JP03_9EURO</name>
<evidence type="ECO:0000256" key="1">
    <source>
        <dbReference type="SAM" id="MobiDB-lite"/>
    </source>
</evidence>
<reference evidence="2 3" key="1">
    <citation type="submission" date="2023-08" db="EMBL/GenBank/DDBJ databases">
        <title>Black Yeasts Isolated from many extreme environments.</title>
        <authorList>
            <person name="Coleine C."/>
            <person name="Stajich J.E."/>
            <person name="Selbmann L."/>
        </authorList>
    </citation>
    <scope>NUCLEOTIDE SEQUENCE [LARGE SCALE GENOMIC DNA]</scope>
    <source>
        <strain evidence="2 3">CCFEE 6328</strain>
    </source>
</reference>
<feature type="region of interest" description="Disordered" evidence="1">
    <location>
        <begin position="1"/>
        <end position="41"/>
    </location>
</feature>
<sequence>MSYHESQGWQPPVRQASWEQPPPPSRSGASSTSQREDGNAFATQFEEVDRAVDNLVKSGKIYAGGPRPMPTGPGARPGSDYGMHICLGRPPSA</sequence>
<evidence type="ECO:0000313" key="3">
    <source>
        <dbReference type="Proteomes" id="UP001345691"/>
    </source>
</evidence>
<dbReference type="Proteomes" id="UP001345691">
    <property type="component" value="Unassembled WGS sequence"/>
</dbReference>
<evidence type="ECO:0000313" key="2">
    <source>
        <dbReference type="EMBL" id="KAK5067006.1"/>
    </source>
</evidence>
<gene>
    <name evidence="2" type="ORF">LTR69_002354</name>
</gene>
<accession>A0ABR0JP03</accession>
<comment type="caution">
    <text evidence="2">The sequence shown here is derived from an EMBL/GenBank/DDBJ whole genome shotgun (WGS) entry which is preliminary data.</text>
</comment>
<organism evidence="2 3">
    <name type="scientific">Exophiala sideris</name>
    <dbReference type="NCBI Taxonomy" id="1016849"/>
    <lineage>
        <taxon>Eukaryota</taxon>
        <taxon>Fungi</taxon>
        <taxon>Dikarya</taxon>
        <taxon>Ascomycota</taxon>
        <taxon>Pezizomycotina</taxon>
        <taxon>Eurotiomycetes</taxon>
        <taxon>Chaetothyriomycetidae</taxon>
        <taxon>Chaetothyriales</taxon>
        <taxon>Herpotrichiellaceae</taxon>
        <taxon>Exophiala</taxon>
    </lineage>
</organism>
<dbReference type="EMBL" id="JAVRRF010000003">
    <property type="protein sequence ID" value="KAK5067006.1"/>
    <property type="molecule type" value="Genomic_DNA"/>
</dbReference>
<protein>
    <submittedName>
        <fullName evidence="2">Uncharacterized protein</fullName>
    </submittedName>
</protein>
<proteinExistence type="predicted"/>
<keyword evidence="3" id="KW-1185">Reference proteome</keyword>
<feature type="region of interest" description="Disordered" evidence="1">
    <location>
        <begin position="60"/>
        <end position="93"/>
    </location>
</feature>